<evidence type="ECO:0000259" key="8">
    <source>
        <dbReference type="Pfam" id="PF01435"/>
    </source>
</evidence>
<keyword evidence="3 6" id="KW-0378">Hydrolase</keyword>
<name>A0A1H0YHC8_9MICO</name>
<dbReference type="Pfam" id="PF01435">
    <property type="entry name" value="Peptidase_M48"/>
    <property type="match status" value="1"/>
</dbReference>
<keyword evidence="4 6" id="KW-0862">Zinc</keyword>
<proteinExistence type="inferred from homology"/>
<dbReference type="STRING" id="1079994.SAMN04488565_0882"/>
<dbReference type="EMBL" id="FNKB01000001">
    <property type="protein sequence ID" value="SDQ14654.1"/>
    <property type="molecule type" value="Genomic_DNA"/>
</dbReference>
<feature type="transmembrane region" description="Helical" evidence="7">
    <location>
        <begin position="74"/>
        <end position="100"/>
    </location>
</feature>
<dbReference type="PANTHER" id="PTHR34978">
    <property type="entry name" value="POSSIBLE SENSOR-TRANSDUCER PROTEIN BLAR"/>
    <property type="match status" value="1"/>
</dbReference>
<evidence type="ECO:0000256" key="2">
    <source>
        <dbReference type="ARBA" id="ARBA00022723"/>
    </source>
</evidence>
<evidence type="ECO:0000313" key="9">
    <source>
        <dbReference type="EMBL" id="SDQ14654.1"/>
    </source>
</evidence>
<keyword evidence="7" id="KW-1133">Transmembrane helix</keyword>
<comment type="similarity">
    <text evidence="6">Belongs to the peptidase M48 family.</text>
</comment>
<dbReference type="GO" id="GO:0006508">
    <property type="term" value="P:proteolysis"/>
    <property type="evidence" value="ECO:0007669"/>
    <property type="project" value="UniProtKB-KW"/>
</dbReference>
<dbReference type="eggNOG" id="COG0501">
    <property type="taxonomic scope" value="Bacteria"/>
</dbReference>
<organism evidence="9 10">
    <name type="scientific">Leucobacter chromiiresistens</name>
    <dbReference type="NCBI Taxonomy" id="1079994"/>
    <lineage>
        <taxon>Bacteria</taxon>
        <taxon>Bacillati</taxon>
        <taxon>Actinomycetota</taxon>
        <taxon>Actinomycetes</taxon>
        <taxon>Micrococcales</taxon>
        <taxon>Microbacteriaceae</taxon>
        <taxon>Leucobacter</taxon>
    </lineage>
</organism>
<evidence type="ECO:0000256" key="5">
    <source>
        <dbReference type="ARBA" id="ARBA00023049"/>
    </source>
</evidence>
<evidence type="ECO:0000313" key="10">
    <source>
        <dbReference type="Proteomes" id="UP000182690"/>
    </source>
</evidence>
<dbReference type="GO" id="GO:0004222">
    <property type="term" value="F:metalloendopeptidase activity"/>
    <property type="evidence" value="ECO:0007669"/>
    <property type="project" value="InterPro"/>
</dbReference>
<dbReference type="GO" id="GO:0046872">
    <property type="term" value="F:metal ion binding"/>
    <property type="evidence" value="ECO:0007669"/>
    <property type="project" value="UniProtKB-KW"/>
</dbReference>
<dbReference type="InterPro" id="IPR052173">
    <property type="entry name" value="Beta-lactam_resp_regulator"/>
</dbReference>
<keyword evidence="7" id="KW-0812">Transmembrane</keyword>
<dbReference type="RefSeq" id="WP_010155323.1">
    <property type="nucleotide sequence ID" value="NZ_FNKB01000001.1"/>
</dbReference>
<feature type="domain" description="Peptidase M48" evidence="8">
    <location>
        <begin position="124"/>
        <end position="222"/>
    </location>
</feature>
<gene>
    <name evidence="9" type="ORF">SAMN04488565_0882</name>
</gene>
<evidence type="ECO:0000256" key="6">
    <source>
        <dbReference type="RuleBase" id="RU003983"/>
    </source>
</evidence>
<keyword evidence="2" id="KW-0479">Metal-binding</keyword>
<dbReference type="Gene3D" id="3.30.2010.10">
    <property type="entry name" value="Metalloproteases ('zincins'), catalytic domain"/>
    <property type="match status" value="1"/>
</dbReference>
<evidence type="ECO:0000256" key="3">
    <source>
        <dbReference type="ARBA" id="ARBA00022801"/>
    </source>
</evidence>
<dbReference type="Proteomes" id="UP000182690">
    <property type="component" value="Unassembled WGS sequence"/>
</dbReference>
<sequence>MLLLALVLLGTAVALAVLCPRVLTVGRWHLFHPRAALTVWFGSFGVGIVTALAGIALGVVAVESLRHAFPHTTSVTVSAAIWVAAGIAGVILVFACTFAGSLQSLRPASHSHAIAYARDEHIGFTLVRFHSETPEAYAVPGRRPEIFVSSAMEQLLTRPQLQAVLAHEFAHLRHQHGLAIRIAQLNALFLPGTRASRALERATRVQIELAADDAAARQVGAAHLANALIVLAAATQDVGMTLRAQRLTRKRWPTPRRRRIPQGMHAAAQLR</sequence>
<dbReference type="OrthoDB" id="9785340at2"/>
<feature type="transmembrane region" description="Helical" evidence="7">
    <location>
        <begin position="40"/>
        <end position="62"/>
    </location>
</feature>
<evidence type="ECO:0000256" key="4">
    <source>
        <dbReference type="ARBA" id="ARBA00022833"/>
    </source>
</evidence>
<comment type="cofactor">
    <cofactor evidence="6">
        <name>Zn(2+)</name>
        <dbReference type="ChEBI" id="CHEBI:29105"/>
    </cofactor>
    <text evidence="6">Binds 1 zinc ion per subunit.</text>
</comment>
<evidence type="ECO:0000256" key="7">
    <source>
        <dbReference type="SAM" id="Phobius"/>
    </source>
</evidence>
<dbReference type="CDD" id="cd07326">
    <property type="entry name" value="M56_BlaR1_MecR1_like"/>
    <property type="match status" value="1"/>
</dbReference>
<dbReference type="PANTHER" id="PTHR34978:SF3">
    <property type="entry name" value="SLR0241 PROTEIN"/>
    <property type="match status" value="1"/>
</dbReference>
<dbReference type="AlphaFoldDB" id="A0A1H0YHC8"/>
<keyword evidence="1 6" id="KW-0645">Protease</keyword>
<reference evidence="9 10" key="1">
    <citation type="submission" date="2016-10" db="EMBL/GenBank/DDBJ databases">
        <authorList>
            <person name="de Groot N.N."/>
        </authorList>
    </citation>
    <scope>NUCLEOTIDE SEQUENCE [LARGE SCALE GENOMIC DNA]</scope>
    <source>
        <strain evidence="9 10">DSM 22788</strain>
    </source>
</reference>
<keyword evidence="5 6" id="KW-0482">Metalloprotease</keyword>
<accession>A0A1H0YHC8</accession>
<evidence type="ECO:0000256" key="1">
    <source>
        <dbReference type="ARBA" id="ARBA00022670"/>
    </source>
</evidence>
<protein>
    <submittedName>
        <fullName evidence="9">Peptidase family M48</fullName>
    </submittedName>
</protein>
<dbReference type="InterPro" id="IPR001915">
    <property type="entry name" value="Peptidase_M48"/>
</dbReference>
<keyword evidence="7" id="KW-0472">Membrane</keyword>